<accession>A0A7S2MFV2</accession>
<reference evidence="1" key="1">
    <citation type="submission" date="2021-01" db="EMBL/GenBank/DDBJ databases">
        <authorList>
            <person name="Corre E."/>
            <person name="Pelletier E."/>
            <person name="Niang G."/>
            <person name="Scheremetjew M."/>
            <person name="Finn R."/>
            <person name="Kale V."/>
            <person name="Holt S."/>
            <person name="Cochrane G."/>
            <person name="Meng A."/>
            <person name="Brown T."/>
            <person name="Cohen L."/>
        </authorList>
    </citation>
    <scope>NUCLEOTIDE SEQUENCE</scope>
    <source>
        <strain evidence="1">UTEX LB 985</strain>
    </source>
</reference>
<sequence length="218" mass="23270">MRNGRTFAQHKLNSDSLDIVWALRPFRSKQALLNLLAKLARQGDAVLGVRSIRLAVILFCASAKIAFLHSVSIIPAVGRHVDGRQLTAALSAVGTAHARLSELHSSTLAMRIGSSWDWVATLGDTALAIVFLISLPHSCSGWCALPHPPEQLAASVESKRIGGVEAVGGDALEPSLTLKEGEASKLVAKRKGGQLIGATKVPCVRAKVKRRVEIVFHP</sequence>
<proteinExistence type="predicted"/>
<dbReference type="AlphaFoldDB" id="A0A7S2MFV2"/>
<organism evidence="1">
    <name type="scientific">Haptolina brevifila</name>
    <dbReference type="NCBI Taxonomy" id="156173"/>
    <lineage>
        <taxon>Eukaryota</taxon>
        <taxon>Haptista</taxon>
        <taxon>Haptophyta</taxon>
        <taxon>Prymnesiophyceae</taxon>
        <taxon>Prymnesiales</taxon>
        <taxon>Prymnesiaceae</taxon>
        <taxon>Haptolina</taxon>
    </lineage>
</organism>
<name>A0A7S2MFV2_9EUKA</name>
<protein>
    <submittedName>
        <fullName evidence="1">Uncharacterized protein</fullName>
    </submittedName>
</protein>
<gene>
    <name evidence="1" type="ORF">CBRE1094_LOCUS25081</name>
</gene>
<dbReference type="EMBL" id="HBGU01046061">
    <property type="protein sequence ID" value="CAD9481135.1"/>
    <property type="molecule type" value="Transcribed_RNA"/>
</dbReference>
<evidence type="ECO:0000313" key="1">
    <source>
        <dbReference type="EMBL" id="CAD9481135.1"/>
    </source>
</evidence>